<dbReference type="Proteomes" id="UP000824533">
    <property type="component" value="Linkage Group LG10"/>
</dbReference>
<keyword evidence="2" id="KW-1185">Reference proteome</keyword>
<protein>
    <submittedName>
        <fullName evidence="1">Uncharacterized protein</fullName>
    </submittedName>
</protein>
<gene>
    <name evidence="1" type="ORF">K1T71_006082</name>
</gene>
<organism evidence="1 2">
    <name type="scientific">Dendrolimus kikuchii</name>
    <dbReference type="NCBI Taxonomy" id="765133"/>
    <lineage>
        <taxon>Eukaryota</taxon>
        <taxon>Metazoa</taxon>
        <taxon>Ecdysozoa</taxon>
        <taxon>Arthropoda</taxon>
        <taxon>Hexapoda</taxon>
        <taxon>Insecta</taxon>
        <taxon>Pterygota</taxon>
        <taxon>Neoptera</taxon>
        <taxon>Endopterygota</taxon>
        <taxon>Lepidoptera</taxon>
        <taxon>Glossata</taxon>
        <taxon>Ditrysia</taxon>
        <taxon>Bombycoidea</taxon>
        <taxon>Lasiocampidae</taxon>
        <taxon>Dendrolimus</taxon>
    </lineage>
</organism>
<evidence type="ECO:0000313" key="1">
    <source>
        <dbReference type="EMBL" id="KAJ0178259.1"/>
    </source>
</evidence>
<reference evidence="1 2" key="1">
    <citation type="journal article" date="2021" name="Front. Genet.">
        <title>Chromosome-Level Genome Assembly Reveals Significant Gene Expansion in the Toll and IMD Signaling Pathways of Dendrolimus kikuchii.</title>
        <authorList>
            <person name="Zhou J."/>
            <person name="Wu P."/>
            <person name="Xiong Z."/>
            <person name="Liu N."/>
            <person name="Zhao N."/>
            <person name="Ji M."/>
            <person name="Qiu Y."/>
            <person name="Yang B."/>
        </authorList>
    </citation>
    <scope>NUCLEOTIDE SEQUENCE [LARGE SCALE GENOMIC DNA]</scope>
    <source>
        <strain evidence="1">Ann1</strain>
    </source>
</reference>
<evidence type="ECO:0000313" key="2">
    <source>
        <dbReference type="Proteomes" id="UP000824533"/>
    </source>
</evidence>
<comment type="caution">
    <text evidence="1">The sequence shown here is derived from an EMBL/GenBank/DDBJ whole genome shotgun (WGS) entry which is preliminary data.</text>
</comment>
<name>A0ACC1D2T9_9NEOP</name>
<accession>A0ACC1D2T9</accession>
<dbReference type="EMBL" id="CM034396">
    <property type="protein sequence ID" value="KAJ0178259.1"/>
    <property type="molecule type" value="Genomic_DNA"/>
</dbReference>
<proteinExistence type="predicted"/>
<sequence length="176" mass="19781">MENAETAGGAVGGKREPSTDPVKAQGILTSVVKKEKYAAKLWKEKWEFFSKIREFQEEEAQKLGMSLNEYRAAVRSVNCQPEPKKYPVDAVPSPTPLPRTSSEGYSTPHFGLRAELPLVLQPSITSVEGDPISYKLPPARCEVTDEMWAQPQQVTRTPFSWSIEHVLEHDSPYSKY</sequence>